<sequence length="234" mass="25303">MTGRSVRGRRAAVIEPHVLQRRAAVQVLVEHGGLEVVHGGDRLGGLLTWMRSKDRRRWPHLLVVEMLPLQQPDHDLAALAALREAGVRVLALSSLTPRWGARRVMEAGVDGVVAKSDDVGTLIEAVERVLSGDRVMTPAAETALAFGDDAPRLSPQEASVLELYVGGRPIASVAEAIGVREDTARKYLTRIKQKYEALGRPARSKLDLARHAWHDGFADLRAPMGGGGAERTAG</sequence>
<evidence type="ECO:0000259" key="3">
    <source>
        <dbReference type="PROSITE" id="PS50110"/>
    </source>
</evidence>
<dbReference type="InterPro" id="IPR000792">
    <property type="entry name" value="Tscrpt_reg_LuxR_C"/>
</dbReference>
<dbReference type="InterPro" id="IPR016032">
    <property type="entry name" value="Sig_transdc_resp-reg_C-effctor"/>
</dbReference>
<proteinExistence type="predicted"/>
<reference evidence="5" key="1">
    <citation type="journal article" date="2019" name="Int. J. Syst. Evol. Microbiol.">
        <title>The Global Catalogue of Microorganisms (GCM) 10K type strain sequencing project: providing services to taxonomists for standard genome sequencing and annotation.</title>
        <authorList>
            <consortium name="The Broad Institute Genomics Platform"/>
            <consortium name="The Broad Institute Genome Sequencing Center for Infectious Disease"/>
            <person name="Wu L."/>
            <person name="Ma J."/>
        </authorList>
    </citation>
    <scope>NUCLEOTIDE SEQUENCE [LARGE SCALE GENOMIC DNA]</scope>
    <source>
        <strain evidence="5">JCM 17024</strain>
    </source>
</reference>
<dbReference type="PANTHER" id="PTHR43214:SF42">
    <property type="entry name" value="TRANSCRIPTIONAL REGULATORY PROTEIN DESR"/>
    <property type="match status" value="1"/>
</dbReference>
<dbReference type="Proteomes" id="UP001501591">
    <property type="component" value="Unassembled WGS sequence"/>
</dbReference>
<gene>
    <name evidence="4" type="ORF">GCM10022383_07550</name>
</gene>
<dbReference type="InterPro" id="IPR011006">
    <property type="entry name" value="CheY-like_superfamily"/>
</dbReference>
<dbReference type="SUPFAM" id="SSF46894">
    <property type="entry name" value="C-terminal effector domain of the bipartite response regulators"/>
    <property type="match status" value="1"/>
</dbReference>
<comment type="caution">
    <text evidence="4">The sequence shown here is derived from an EMBL/GenBank/DDBJ whole genome shotgun (WGS) entry which is preliminary data.</text>
</comment>
<evidence type="ECO:0000256" key="2">
    <source>
        <dbReference type="PROSITE-ProRule" id="PRU00169"/>
    </source>
</evidence>
<organism evidence="4 5">
    <name type="scientific">Microbacterium soli</name>
    <dbReference type="NCBI Taxonomy" id="446075"/>
    <lineage>
        <taxon>Bacteria</taxon>
        <taxon>Bacillati</taxon>
        <taxon>Actinomycetota</taxon>
        <taxon>Actinomycetes</taxon>
        <taxon>Micrococcales</taxon>
        <taxon>Microbacteriaceae</taxon>
        <taxon>Microbacterium</taxon>
    </lineage>
</organism>
<dbReference type="PANTHER" id="PTHR43214">
    <property type="entry name" value="TWO-COMPONENT RESPONSE REGULATOR"/>
    <property type="match status" value="1"/>
</dbReference>
<dbReference type="InterPro" id="IPR039420">
    <property type="entry name" value="WalR-like"/>
</dbReference>
<protein>
    <recommendedName>
        <fullName evidence="3">Response regulatory domain-containing protein</fullName>
    </recommendedName>
</protein>
<name>A0ABP7MYL4_9MICO</name>
<evidence type="ECO:0000313" key="4">
    <source>
        <dbReference type="EMBL" id="GAA3931506.1"/>
    </source>
</evidence>
<dbReference type="RefSeq" id="WP_344818173.1">
    <property type="nucleotide sequence ID" value="NZ_BAABCP010000001.1"/>
</dbReference>
<feature type="domain" description="Response regulatory" evidence="3">
    <location>
        <begin position="10"/>
        <end position="130"/>
    </location>
</feature>
<dbReference type="PROSITE" id="PS50110">
    <property type="entry name" value="RESPONSE_REGULATORY"/>
    <property type="match status" value="1"/>
</dbReference>
<dbReference type="SUPFAM" id="SSF52172">
    <property type="entry name" value="CheY-like"/>
    <property type="match status" value="1"/>
</dbReference>
<keyword evidence="1" id="KW-0238">DNA-binding</keyword>
<evidence type="ECO:0000256" key="1">
    <source>
        <dbReference type="ARBA" id="ARBA00023125"/>
    </source>
</evidence>
<dbReference type="Gene3D" id="3.40.50.2300">
    <property type="match status" value="1"/>
</dbReference>
<keyword evidence="5" id="KW-1185">Reference proteome</keyword>
<dbReference type="Gene3D" id="1.10.10.10">
    <property type="entry name" value="Winged helix-like DNA-binding domain superfamily/Winged helix DNA-binding domain"/>
    <property type="match status" value="1"/>
</dbReference>
<dbReference type="EMBL" id="BAABCP010000001">
    <property type="protein sequence ID" value="GAA3931506.1"/>
    <property type="molecule type" value="Genomic_DNA"/>
</dbReference>
<accession>A0ABP7MYL4</accession>
<comment type="caution">
    <text evidence="2">Lacks conserved residue(s) required for the propagation of feature annotation.</text>
</comment>
<dbReference type="InterPro" id="IPR036388">
    <property type="entry name" value="WH-like_DNA-bd_sf"/>
</dbReference>
<evidence type="ECO:0000313" key="5">
    <source>
        <dbReference type="Proteomes" id="UP001501591"/>
    </source>
</evidence>
<dbReference type="InterPro" id="IPR001789">
    <property type="entry name" value="Sig_transdc_resp-reg_receiver"/>
</dbReference>
<dbReference type="SMART" id="SM00421">
    <property type="entry name" value="HTH_LUXR"/>
    <property type="match status" value="1"/>
</dbReference>